<dbReference type="Proteomes" id="UP001281147">
    <property type="component" value="Unassembled WGS sequence"/>
</dbReference>
<gene>
    <name evidence="1" type="ORF">LTR37_003208</name>
</gene>
<keyword evidence="2" id="KW-1185">Reference proteome</keyword>
<organism evidence="1 2">
    <name type="scientific">Vermiconidia calcicola</name>
    <dbReference type="NCBI Taxonomy" id="1690605"/>
    <lineage>
        <taxon>Eukaryota</taxon>
        <taxon>Fungi</taxon>
        <taxon>Dikarya</taxon>
        <taxon>Ascomycota</taxon>
        <taxon>Pezizomycotina</taxon>
        <taxon>Dothideomycetes</taxon>
        <taxon>Dothideomycetidae</taxon>
        <taxon>Mycosphaerellales</taxon>
        <taxon>Extremaceae</taxon>
        <taxon>Vermiconidia</taxon>
    </lineage>
</organism>
<evidence type="ECO:0000313" key="2">
    <source>
        <dbReference type="Proteomes" id="UP001281147"/>
    </source>
</evidence>
<name>A0ACC3NQE8_9PEZI</name>
<protein>
    <submittedName>
        <fullName evidence="1">Uncharacterized protein</fullName>
    </submittedName>
</protein>
<accession>A0ACC3NQE8</accession>
<comment type="caution">
    <text evidence="1">The sequence shown here is derived from an EMBL/GenBank/DDBJ whole genome shotgun (WGS) entry which is preliminary data.</text>
</comment>
<reference evidence="1" key="1">
    <citation type="submission" date="2023-07" db="EMBL/GenBank/DDBJ databases">
        <title>Black Yeasts Isolated from many extreme environments.</title>
        <authorList>
            <person name="Coleine C."/>
            <person name="Stajich J.E."/>
            <person name="Selbmann L."/>
        </authorList>
    </citation>
    <scope>NUCLEOTIDE SEQUENCE</scope>
    <source>
        <strain evidence="1">CCFEE 5714</strain>
    </source>
</reference>
<dbReference type="EMBL" id="JAUTXU010000018">
    <property type="protein sequence ID" value="KAK3721332.1"/>
    <property type="molecule type" value="Genomic_DNA"/>
</dbReference>
<sequence length="410" mass="44389">MRRLVPLPKPPGPCKALNIWAWGWDRYCSKRIQSATVHLAWSHRVRTYTAFNQTAAQFPAYNHVGDCREPLKQIYQFPNLTWVENIAVRANGKLLVTLITSPEVWQIDPSAVPVTAELVVHFPKSTSLLGITEFAEDVFAVAVGTFNTSDITGTLGSWSIWGLDMHGGDTSYDRRERGKPDCDIIDAVDATAYKITNIPEATFLNGMTSIPDTESILIADSAFGVIFYVNTNTGEYGTAIDNPAFKPSPNAAVALGINGIQIDHDEPRVLYYSTSFQPHLLLGRLPIAADGSAAGPVEVVLQASPFPEIIGSQADDFALKDGNVWITQDPSSSILLTSAIDGSMNVTLIAGSTTERASENLAAGSTAAQFGRLRRDQDILYVTTNGGMPTPENGIVGGRILSLNTICYLK</sequence>
<proteinExistence type="predicted"/>
<evidence type="ECO:0000313" key="1">
    <source>
        <dbReference type="EMBL" id="KAK3721332.1"/>
    </source>
</evidence>